<evidence type="ECO:0000256" key="3">
    <source>
        <dbReference type="ARBA" id="ARBA00022553"/>
    </source>
</evidence>
<evidence type="ECO:0000256" key="1">
    <source>
        <dbReference type="ARBA" id="ARBA00000085"/>
    </source>
</evidence>
<evidence type="ECO:0000256" key="4">
    <source>
        <dbReference type="ARBA" id="ARBA00022679"/>
    </source>
</evidence>
<dbReference type="CDD" id="cd00082">
    <property type="entry name" value="HisKA"/>
    <property type="match status" value="1"/>
</dbReference>
<dbReference type="InterPro" id="IPR036890">
    <property type="entry name" value="HATPase_C_sf"/>
</dbReference>
<dbReference type="Pfam" id="PF00512">
    <property type="entry name" value="HisKA"/>
    <property type="match status" value="1"/>
</dbReference>
<dbReference type="RefSeq" id="WP_382236423.1">
    <property type="nucleotide sequence ID" value="NZ_JBHTCC010000004.1"/>
</dbReference>
<evidence type="ECO:0000256" key="2">
    <source>
        <dbReference type="ARBA" id="ARBA00012438"/>
    </source>
</evidence>
<keyword evidence="6" id="KW-1133">Transmembrane helix</keyword>
<evidence type="ECO:0000313" key="9">
    <source>
        <dbReference type="Proteomes" id="UP001596379"/>
    </source>
</evidence>
<dbReference type="CDD" id="cd19410">
    <property type="entry name" value="HK9-like_sensor"/>
    <property type="match status" value="1"/>
</dbReference>
<dbReference type="PRINTS" id="PR00344">
    <property type="entry name" value="BCTRLSENSOR"/>
</dbReference>
<keyword evidence="6" id="KW-0812">Transmembrane</keyword>
<organism evidence="8 9">
    <name type="scientific">Herminiimonas aquatilis</name>
    <dbReference type="NCBI Taxonomy" id="345342"/>
    <lineage>
        <taxon>Bacteria</taxon>
        <taxon>Pseudomonadati</taxon>
        <taxon>Pseudomonadota</taxon>
        <taxon>Betaproteobacteria</taxon>
        <taxon>Burkholderiales</taxon>
        <taxon>Oxalobacteraceae</taxon>
        <taxon>Herminiimonas</taxon>
    </lineage>
</organism>
<dbReference type="EMBL" id="JBHTCC010000004">
    <property type="protein sequence ID" value="MFC7299852.1"/>
    <property type="molecule type" value="Genomic_DNA"/>
</dbReference>
<reference evidence="9" key="1">
    <citation type="journal article" date="2019" name="Int. J. Syst. Evol. Microbiol.">
        <title>The Global Catalogue of Microorganisms (GCM) 10K type strain sequencing project: providing services to taxonomists for standard genome sequencing and annotation.</title>
        <authorList>
            <consortium name="The Broad Institute Genomics Platform"/>
            <consortium name="The Broad Institute Genome Sequencing Center for Infectious Disease"/>
            <person name="Wu L."/>
            <person name="Ma J."/>
        </authorList>
    </citation>
    <scope>NUCLEOTIDE SEQUENCE [LARGE SCALE GENOMIC DNA]</scope>
    <source>
        <strain evidence="9">CCUG 36956</strain>
    </source>
</reference>
<dbReference type="InterPro" id="IPR036097">
    <property type="entry name" value="HisK_dim/P_sf"/>
</dbReference>
<sequence length="463" mass="52248">MSEDSRSSQMIKKEWVTKLGLAIALCLLVLISFVTFNSVDQFENSAKAVEHTHLVIQQINQVASDVKDAESAQRGYLITSNESFLQEHHDVVMKLPDEISKLRYLTRDNPDQKKSIDILEELIDLRMRSLRLGIDMLADRDKVSLDETMDLVGGTGRQAMLQLRGHADYMIAVEDKLLGERARLVQAKASSTKLWILLGNVVAIALLLSALWLIMLEIKHRKGAQRAIEKTAAQLELTNKELESFSYSVSHDLRSPLRAIDGYSRMFEEDFADRLDDEGRRLLSVIRASSKKMGQLIDDLLAFSRMGRKPVDTMKVDMNALVDEVWSEVCASSRTALPLKKANLPAAWGDRALLRQVLMNLLANAVKYSSKKDEQLIEITAKQNEHEVVFSVRDNGVGFDMRFYNKLFGVFQRLHTENEFPGTGVGLAIAQRVIVRHGGRIWAESKPDEYTIFNFSLPKEAAA</sequence>
<keyword evidence="3" id="KW-0597">Phosphoprotein</keyword>
<accession>A0ABW2J9X8</accession>
<name>A0ABW2J9X8_9BURK</name>
<dbReference type="InterPro" id="IPR004358">
    <property type="entry name" value="Sig_transdc_His_kin-like_C"/>
</dbReference>
<keyword evidence="6" id="KW-0472">Membrane</keyword>
<evidence type="ECO:0000259" key="7">
    <source>
        <dbReference type="PROSITE" id="PS50109"/>
    </source>
</evidence>
<dbReference type="SMART" id="SM00388">
    <property type="entry name" value="HisKA"/>
    <property type="match status" value="1"/>
</dbReference>
<feature type="domain" description="Histidine kinase" evidence="7">
    <location>
        <begin position="248"/>
        <end position="461"/>
    </location>
</feature>
<dbReference type="InterPro" id="IPR003661">
    <property type="entry name" value="HisK_dim/P_dom"/>
</dbReference>
<dbReference type="InterPro" id="IPR050351">
    <property type="entry name" value="BphY/WalK/GraS-like"/>
</dbReference>
<keyword evidence="4" id="KW-0808">Transferase</keyword>
<dbReference type="PROSITE" id="PS50109">
    <property type="entry name" value="HIS_KIN"/>
    <property type="match status" value="1"/>
</dbReference>
<comment type="caution">
    <text evidence="8">The sequence shown here is derived from an EMBL/GenBank/DDBJ whole genome shotgun (WGS) entry which is preliminary data.</text>
</comment>
<evidence type="ECO:0000313" key="8">
    <source>
        <dbReference type="EMBL" id="MFC7299852.1"/>
    </source>
</evidence>
<dbReference type="SUPFAM" id="SSF47384">
    <property type="entry name" value="Homodimeric domain of signal transducing histidine kinase"/>
    <property type="match status" value="1"/>
</dbReference>
<dbReference type="Gene3D" id="3.30.565.10">
    <property type="entry name" value="Histidine kinase-like ATPase, C-terminal domain"/>
    <property type="match status" value="1"/>
</dbReference>
<dbReference type="InterPro" id="IPR003594">
    <property type="entry name" value="HATPase_dom"/>
</dbReference>
<dbReference type="Proteomes" id="UP001596379">
    <property type="component" value="Unassembled WGS sequence"/>
</dbReference>
<keyword evidence="9" id="KW-1185">Reference proteome</keyword>
<dbReference type="Pfam" id="PF02518">
    <property type="entry name" value="HATPase_c"/>
    <property type="match status" value="1"/>
</dbReference>
<proteinExistence type="predicted"/>
<evidence type="ECO:0000256" key="5">
    <source>
        <dbReference type="ARBA" id="ARBA00022777"/>
    </source>
</evidence>
<feature type="transmembrane region" description="Helical" evidence="6">
    <location>
        <begin position="194"/>
        <end position="216"/>
    </location>
</feature>
<gene>
    <name evidence="8" type="ORF">ACFQO0_15540</name>
</gene>
<dbReference type="InterPro" id="IPR005467">
    <property type="entry name" value="His_kinase_dom"/>
</dbReference>
<dbReference type="EC" id="2.7.13.3" evidence="2"/>
<dbReference type="InterPro" id="IPR007891">
    <property type="entry name" value="CHASE3"/>
</dbReference>
<evidence type="ECO:0000256" key="6">
    <source>
        <dbReference type="SAM" id="Phobius"/>
    </source>
</evidence>
<comment type="catalytic activity">
    <reaction evidence="1">
        <text>ATP + protein L-histidine = ADP + protein N-phospho-L-histidine.</text>
        <dbReference type="EC" id="2.7.13.3"/>
    </reaction>
</comment>
<dbReference type="SMART" id="SM00387">
    <property type="entry name" value="HATPase_c"/>
    <property type="match status" value="1"/>
</dbReference>
<dbReference type="Gene3D" id="1.10.287.130">
    <property type="match status" value="1"/>
</dbReference>
<dbReference type="Pfam" id="PF05227">
    <property type="entry name" value="CHASE3"/>
    <property type="match status" value="1"/>
</dbReference>
<dbReference type="SUPFAM" id="SSF55874">
    <property type="entry name" value="ATPase domain of HSP90 chaperone/DNA topoisomerase II/histidine kinase"/>
    <property type="match status" value="1"/>
</dbReference>
<dbReference type="PANTHER" id="PTHR42878:SF15">
    <property type="entry name" value="BACTERIOPHYTOCHROME"/>
    <property type="match status" value="1"/>
</dbReference>
<keyword evidence="5" id="KW-0418">Kinase</keyword>
<dbReference type="PANTHER" id="PTHR42878">
    <property type="entry name" value="TWO-COMPONENT HISTIDINE KINASE"/>
    <property type="match status" value="1"/>
</dbReference>
<protein>
    <recommendedName>
        <fullName evidence="2">histidine kinase</fullName>
        <ecNumber evidence="2">2.7.13.3</ecNumber>
    </recommendedName>
</protein>